<dbReference type="GO" id="GO:0000062">
    <property type="term" value="F:fatty-acyl-CoA binding"/>
    <property type="evidence" value="ECO:0007669"/>
    <property type="project" value="InterPro"/>
</dbReference>
<proteinExistence type="predicted"/>
<dbReference type="GO" id="GO:0005737">
    <property type="term" value="C:cytoplasm"/>
    <property type="evidence" value="ECO:0007669"/>
    <property type="project" value="TreeGrafter"/>
</dbReference>
<evidence type="ECO:0000256" key="1">
    <source>
        <dbReference type="ARBA" id="ARBA00023121"/>
    </source>
</evidence>
<evidence type="ECO:0000313" key="5">
    <source>
        <dbReference type="Ensembl" id="ENSCLAP00000024594.1"/>
    </source>
</evidence>
<dbReference type="InterPro" id="IPR000582">
    <property type="entry name" value="Acyl-CoA-binding_protein"/>
</dbReference>
<evidence type="ECO:0000259" key="4">
    <source>
        <dbReference type="PROSITE" id="PS51228"/>
    </source>
</evidence>
<dbReference type="Ensembl" id="ENSCLAT00000024831.1">
    <property type="protein sequence ID" value="ENSCLAP00000024594.1"/>
    <property type="gene ID" value="ENSCLAG00000016891.1"/>
</dbReference>
<dbReference type="GeneTree" id="ENSGT00940000160739"/>
<dbReference type="PANTHER" id="PTHR23310">
    <property type="entry name" value="ACYL-COA-BINDING PROTEIN, ACBP"/>
    <property type="match status" value="1"/>
</dbReference>
<reference evidence="5" key="2">
    <citation type="submission" date="2025-09" db="UniProtKB">
        <authorList>
            <consortium name="Ensembl"/>
        </authorList>
    </citation>
    <scope>IDENTIFICATION</scope>
</reference>
<dbReference type="OrthoDB" id="71307at2759"/>
<dbReference type="Gene3D" id="1.20.80.10">
    <property type="match status" value="1"/>
</dbReference>
<feature type="compositionally biased region" description="Pro residues" evidence="2">
    <location>
        <begin position="152"/>
        <end position="165"/>
    </location>
</feature>
<evidence type="ECO:0000313" key="6">
    <source>
        <dbReference type="Proteomes" id="UP000694398"/>
    </source>
</evidence>
<keyword evidence="3" id="KW-0812">Transmembrane</keyword>
<gene>
    <name evidence="5" type="primary">ACBD4</name>
</gene>
<dbReference type="Pfam" id="PF00887">
    <property type="entry name" value="ACBP"/>
    <property type="match status" value="1"/>
</dbReference>
<dbReference type="FunFam" id="1.20.80.10:FF:000010">
    <property type="entry name" value="Acyl-CoA-binding domain-containing protein 5"/>
    <property type="match status" value="1"/>
</dbReference>
<dbReference type="SUPFAM" id="SSF47027">
    <property type="entry name" value="Acyl-CoA binding protein"/>
    <property type="match status" value="1"/>
</dbReference>
<dbReference type="AlphaFoldDB" id="A0A8C2W429"/>
<dbReference type="PROSITE" id="PS51228">
    <property type="entry name" value="ACB_2"/>
    <property type="match status" value="1"/>
</dbReference>
<name>A0A8C2W429_CHILA</name>
<keyword evidence="1" id="KW-0446">Lipid-binding</keyword>
<accession>A0A8C2W429</accession>
<dbReference type="RefSeq" id="XP_005394626.1">
    <property type="nucleotide sequence ID" value="XM_005394569.2"/>
</dbReference>
<dbReference type="PROSITE" id="PS00880">
    <property type="entry name" value="ACB_1"/>
    <property type="match status" value="1"/>
</dbReference>
<keyword evidence="6" id="KW-1185">Reference proteome</keyword>
<feature type="domain" description="ACB" evidence="4">
    <location>
        <begin position="12"/>
        <end position="101"/>
    </location>
</feature>
<dbReference type="GO" id="GO:0006631">
    <property type="term" value="P:fatty acid metabolic process"/>
    <property type="evidence" value="ECO:0007669"/>
    <property type="project" value="TreeGrafter"/>
</dbReference>
<evidence type="ECO:0000256" key="2">
    <source>
        <dbReference type="SAM" id="MobiDB-lite"/>
    </source>
</evidence>
<feature type="transmembrane region" description="Helical" evidence="3">
    <location>
        <begin position="276"/>
        <end position="297"/>
    </location>
</feature>
<sequence>MGTERGGPEPACREQFRAAVSVIQSLPRTGSYRPSYEEMLRFYSYYKQATLGPCLAPRPGFWDPIGRYKWDAWRSLGRMSREEAMSAYVAEMKLVAQKVIDTVPLGEVTEDVFSYFAPLYQVIPDMPRPPEAFLRRVTGWKEQELCSDDPAAPEPPSLPEEPASPGPVTSSCSPEPQSPRALDLEVFCDSLEQLEPEPVLAEQKGVAEEDPETGTSPEPPLDKEELEGPRGPQDLDTWLVGTVQALQESMQDVQGRLRSLESRPWPPAQGPRPRPLRLSATTLLFLLLWPFVAQWLLRQLRAQKR</sequence>
<dbReference type="PANTHER" id="PTHR23310:SF53">
    <property type="entry name" value="ACYL-COA-BINDING DOMAIN-CONTAINING PROTEIN 4"/>
    <property type="match status" value="1"/>
</dbReference>
<evidence type="ECO:0000256" key="3">
    <source>
        <dbReference type="SAM" id="Phobius"/>
    </source>
</evidence>
<dbReference type="InterPro" id="IPR035984">
    <property type="entry name" value="Acyl-CoA-binding_sf"/>
</dbReference>
<protein>
    <submittedName>
        <fullName evidence="5">Acyl-CoA binding domain containing 4</fullName>
    </submittedName>
</protein>
<feature type="region of interest" description="Disordered" evidence="2">
    <location>
        <begin position="201"/>
        <end position="235"/>
    </location>
</feature>
<dbReference type="PRINTS" id="PR00689">
    <property type="entry name" value="ACOABINDINGP"/>
</dbReference>
<reference evidence="5" key="1">
    <citation type="submission" date="2025-08" db="UniProtKB">
        <authorList>
            <consortium name="Ensembl"/>
        </authorList>
    </citation>
    <scope>IDENTIFICATION</scope>
</reference>
<dbReference type="InterPro" id="IPR014352">
    <property type="entry name" value="FERM/acyl-CoA-bd_prot_sf"/>
</dbReference>
<dbReference type="InterPro" id="IPR022408">
    <property type="entry name" value="Acyl-CoA-binding_prot_CS"/>
</dbReference>
<dbReference type="GeneID" id="102024637"/>
<keyword evidence="3" id="KW-0472">Membrane</keyword>
<dbReference type="OMA" id="NIPPEHG"/>
<feature type="region of interest" description="Disordered" evidence="2">
    <location>
        <begin position="146"/>
        <end position="179"/>
    </location>
</feature>
<keyword evidence="3" id="KW-1133">Transmembrane helix</keyword>
<organism evidence="5 6">
    <name type="scientific">Chinchilla lanigera</name>
    <name type="common">Long-tailed chinchilla</name>
    <name type="synonym">Chinchilla villidera</name>
    <dbReference type="NCBI Taxonomy" id="34839"/>
    <lineage>
        <taxon>Eukaryota</taxon>
        <taxon>Metazoa</taxon>
        <taxon>Chordata</taxon>
        <taxon>Craniata</taxon>
        <taxon>Vertebrata</taxon>
        <taxon>Euteleostomi</taxon>
        <taxon>Mammalia</taxon>
        <taxon>Eutheria</taxon>
        <taxon>Euarchontoglires</taxon>
        <taxon>Glires</taxon>
        <taxon>Rodentia</taxon>
        <taxon>Hystricomorpha</taxon>
        <taxon>Chinchillidae</taxon>
        <taxon>Chinchilla</taxon>
    </lineage>
</organism>
<dbReference type="Proteomes" id="UP000694398">
    <property type="component" value="Unassembled WGS sequence"/>
</dbReference>
<dbReference type="CTD" id="79777"/>